<evidence type="ECO:0000256" key="4">
    <source>
        <dbReference type="ARBA" id="ARBA00022692"/>
    </source>
</evidence>
<evidence type="ECO:0000259" key="9">
    <source>
        <dbReference type="Pfam" id="PF12704"/>
    </source>
</evidence>
<evidence type="ECO:0000313" key="10">
    <source>
        <dbReference type="EMBL" id="MEN5380078.1"/>
    </source>
</evidence>
<feature type="transmembrane region" description="Helical" evidence="7">
    <location>
        <begin position="372"/>
        <end position="394"/>
    </location>
</feature>
<evidence type="ECO:0000256" key="2">
    <source>
        <dbReference type="ARBA" id="ARBA00005236"/>
    </source>
</evidence>
<feature type="transmembrane region" description="Helical" evidence="7">
    <location>
        <begin position="274"/>
        <end position="296"/>
    </location>
</feature>
<evidence type="ECO:0000313" key="11">
    <source>
        <dbReference type="Proteomes" id="UP001409291"/>
    </source>
</evidence>
<dbReference type="Pfam" id="PF02687">
    <property type="entry name" value="FtsX"/>
    <property type="match status" value="1"/>
</dbReference>
<dbReference type="Pfam" id="PF12704">
    <property type="entry name" value="MacB_PCD"/>
    <property type="match status" value="1"/>
</dbReference>
<keyword evidence="4 7" id="KW-0812">Transmembrane</keyword>
<keyword evidence="5 7" id="KW-1133">Transmembrane helix</keyword>
<comment type="caution">
    <text evidence="10">The sequence shown here is derived from an EMBL/GenBank/DDBJ whole genome shotgun (WGS) entry which is preliminary data.</text>
</comment>
<evidence type="ECO:0000256" key="3">
    <source>
        <dbReference type="ARBA" id="ARBA00022475"/>
    </source>
</evidence>
<feature type="transmembrane region" description="Helical" evidence="7">
    <location>
        <begin position="323"/>
        <end position="344"/>
    </location>
</feature>
<evidence type="ECO:0000256" key="1">
    <source>
        <dbReference type="ARBA" id="ARBA00004651"/>
    </source>
</evidence>
<dbReference type="InterPro" id="IPR003838">
    <property type="entry name" value="ABC3_permease_C"/>
</dbReference>
<proteinExistence type="inferred from homology"/>
<keyword evidence="6 7" id="KW-0472">Membrane</keyword>
<dbReference type="Proteomes" id="UP001409291">
    <property type="component" value="Unassembled WGS sequence"/>
</dbReference>
<sequence>MNFPYFLAKRITFLGKRTFSKLIVRITIGAIALAIAAIILSVGVLRGFKSEITAKQRGFFGDIMVLRYDLNNSYENSPIALDSIQWDSVKNHPNVVSVNSFATKPGIINVNDEVEGVLLKGVDISYDQNYLKKILVEGDTLNLKQKEGPGEQILISKYLANRLMLKVGDDFIMYFVQQPIRKRKFEIKGIYNSGSEELDKVYVIGSLDLIRKLNNLDSTAVGGYEVRIQDFSKLQQTTDELDDLVPMDMHAISIREQVPDIFQWLDLLDMNTTIIFILVTLVAIINMVSALLITILERTSMIGILKALGFHNNGVRRVFMYNALYLIGLGLLLGNFIGLGLYFFQDYTHFFKLDEQTYYISYVAVKLFWTDIILINVSLLIIGMLALFIPSLLITKISPIRAISFK</sequence>
<name>A0ABV0C1A6_9SPHI</name>
<evidence type="ECO:0000256" key="7">
    <source>
        <dbReference type="SAM" id="Phobius"/>
    </source>
</evidence>
<dbReference type="InterPro" id="IPR051447">
    <property type="entry name" value="Lipoprotein-release_system"/>
</dbReference>
<protein>
    <submittedName>
        <fullName evidence="10">FtsX-like permease family protein</fullName>
    </submittedName>
</protein>
<organism evidence="10 11">
    <name type="scientific">Sphingobacterium kitahiroshimense</name>
    <dbReference type="NCBI Taxonomy" id="470446"/>
    <lineage>
        <taxon>Bacteria</taxon>
        <taxon>Pseudomonadati</taxon>
        <taxon>Bacteroidota</taxon>
        <taxon>Sphingobacteriia</taxon>
        <taxon>Sphingobacteriales</taxon>
        <taxon>Sphingobacteriaceae</taxon>
        <taxon>Sphingobacterium</taxon>
    </lineage>
</organism>
<keyword evidence="3" id="KW-1003">Cell membrane</keyword>
<comment type="similarity">
    <text evidence="2">Belongs to the ABC-4 integral membrane protein family. LolC/E subfamily.</text>
</comment>
<evidence type="ECO:0000256" key="5">
    <source>
        <dbReference type="ARBA" id="ARBA00022989"/>
    </source>
</evidence>
<dbReference type="EMBL" id="JBDJNQ010000013">
    <property type="protein sequence ID" value="MEN5380078.1"/>
    <property type="molecule type" value="Genomic_DNA"/>
</dbReference>
<feature type="transmembrane region" description="Helical" evidence="7">
    <location>
        <begin position="22"/>
        <end position="45"/>
    </location>
</feature>
<dbReference type="PANTHER" id="PTHR30489">
    <property type="entry name" value="LIPOPROTEIN-RELEASING SYSTEM TRANSMEMBRANE PROTEIN LOLE"/>
    <property type="match status" value="1"/>
</dbReference>
<dbReference type="PANTHER" id="PTHR30489:SF0">
    <property type="entry name" value="LIPOPROTEIN-RELEASING SYSTEM TRANSMEMBRANE PROTEIN LOLE"/>
    <property type="match status" value="1"/>
</dbReference>
<evidence type="ECO:0000259" key="8">
    <source>
        <dbReference type="Pfam" id="PF02687"/>
    </source>
</evidence>
<dbReference type="RefSeq" id="WP_132771091.1">
    <property type="nucleotide sequence ID" value="NZ_JAOQNK010000001.1"/>
</dbReference>
<feature type="domain" description="MacB-like periplasmic core" evidence="9">
    <location>
        <begin position="26"/>
        <end position="243"/>
    </location>
</feature>
<evidence type="ECO:0000256" key="6">
    <source>
        <dbReference type="ARBA" id="ARBA00023136"/>
    </source>
</evidence>
<feature type="domain" description="ABC3 transporter permease C-terminal" evidence="8">
    <location>
        <begin position="274"/>
        <end position="399"/>
    </location>
</feature>
<dbReference type="InterPro" id="IPR025857">
    <property type="entry name" value="MacB_PCD"/>
</dbReference>
<gene>
    <name evidence="10" type="ORF">ABE541_22620</name>
</gene>
<reference evidence="10 11" key="1">
    <citation type="submission" date="2024-04" db="EMBL/GenBank/DDBJ databases">
        <title>WGS of bacteria from Torrens River.</title>
        <authorList>
            <person name="Wyrsch E.R."/>
            <person name="Drigo B."/>
        </authorList>
    </citation>
    <scope>NUCLEOTIDE SEQUENCE [LARGE SCALE GENOMIC DNA]</scope>
    <source>
        <strain evidence="10 11">TWI391</strain>
    </source>
</reference>
<accession>A0ABV0C1A6</accession>
<keyword evidence="11" id="KW-1185">Reference proteome</keyword>
<comment type="subcellular location">
    <subcellularLocation>
        <location evidence="1">Cell membrane</location>
        <topology evidence="1">Multi-pass membrane protein</topology>
    </subcellularLocation>
</comment>